<evidence type="ECO:0000313" key="4">
    <source>
        <dbReference type="EMBL" id="PPK74522.1"/>
    </source>
</evidence>
<feature type="domain" description="ABC transporter" evidence="3">
    <location>
        <begin position="259"/>
        <end position="489"/>
    </location>
</feature>
<evidence type="ECO:0000313" key="5">
    <source>
        <dbReference type="Proteomes" id="UP000237749"/>
    </source>
</evidence>
<evidence type="ECO:0000259" key="3">
    <source>
        <dbReference type="PROSITE" id="PS50893"/>
    </source>
</evidence>
<feature type="domain" description="ABC transporter" evidence="3">
    <location>
        <begin position="5"/>
        <end position="243"/>
    </location>
</feature>
<dbReference type="PANTHER" id="PTHR43790">
    <property type="entry name" value="CARBOHYDRATE TRANSPORT ATP-BINDING PROTEIN MG119-RELATED"/>
    <property type="match status" value="1"/>
</dbReference>
<evidence type="ECO:0000256" key="2">
    <source>
        <dbReference type="ARBA" id="ARBA00022840"/>
    </source>
</evidence>
<dbReference type="AlphaFoldDB" id="A0A2S6HAJ8"/>
<dbReference type="GO" id="GO:0005524">
    <property type="term" value="F:ATP binding"/>
    <property type="evidence" value="ECO:0007669"/>
    <property type="project" value="UniProtKB-KW"/>
</dbReference>
<keyword evidence="1" id="KW-0547">Nucleotide-binding</keyword>
<keyword evidence="5" id="KW-1185">Reference proteome</keyword>
<gene>
    <name evidence="4" type="ORF">BXY41_1248</name>
</gene>
<dbReference type="InterPro" id="IPR003439">
    <property type="entry name" value="ABC_transporter-like_ATP-bd"/>
</dbReference>
<comment type="caution">
    <text evidence="4">The sequence shown here is derived from an EMBL/GenBank/DDBJ whole genome shotgun (WGS) entry which is preliminary data.</text>
</comment>
<keyword evidence="2 4" id="KW-0067">ATP-binding</keyword>
<dbReference type="PROSITE" id="PS50893">
    <property type="entry name" value="ABC_TRANSPORTER_2"/>
    <property type="match status" value="2"/>
</dbReference>
<dbReference type="Proteomes" id="UP000237749">
    <property type="component" value="Unassembled WGS sequence"/>
</dbReference>
<proteinExistence type="predicted"/>
<sequence length="489" mass="57464">MNFSMKEEYITIENGRIEENGIPVFTDLNLRIYKKQMIGFIFDSIMERRFLQEFMKGNLFLSEGKIYIEDNRSDPLEAGKYLKNSVTFIEKESKLIENLSIEENVFLFTGREMLIQRRKYLSDLKRLIQIFRLKLETQKKVRDVTVKERVMIELLKAYAEQKKIIVLSYMTGFLKKNELSDIFEFIKQMQKQGMTFILVEQFENILFDWTDEVVVVRQGRTAAVFDSATVNREQLYSSLLNQNTKSMAGADCFDMEEDEEREPVLKFENVCTDILQDINLEIEVGEVLKIYYMDDESILNFIALLKGEKKPVSGKIALNGLEYSANHIIEAVNMGICFIEESPYDNMLFYNMSVRDNLAMALSRKVPFFWFKNRFVKSVGQLTESFNVEDIARVRLRRLEPSTLQKIAYYKWYLYAPKVVICIKPFTETDIHLQEITVEMISKLKSRGISIIILTPNYSELYRVDGDIIYLKNGKMIDENEVYQTLYKK</sequence>
<dbReference type="InterPro" id="IPR027417">
    <property type="entry name" value="P-loop_NTPase"/>
</dbReference>
<evidence type="ECO:0000256" key="1">
    <source>
        <dbReference type="ARBA" id="ARBA00022741"/>
    </source>
</evidence>
<organism evidence="4 5">
    <name type="scientific">Lacrimispora xylanisolvens</name>
    <dbReference type="NCBI Taxonomy" id="384636"/>
    <lineage>
        <taxon>Bacteria</taxon>
        <taxon>Bacillati</taxon>
        <taxon>Bacillota</taxon>
        <taxon>Clostridia</taxon>
        <taxon>Lachnospirales</taxon>
        <taxon>Lachnospiraceae</taxon>
        <taxon>Lacrimispora</taxon>
    </lineage>
</organism>
<dbReference type="InterPro" id="IPR050107">
    <property type="entry name" value="ABC_carbohydrate_import_ATPase"/>
</dbReference>
<name>A0A2S6HAJ8_9FIRM</name>
<dbReference type="SUPFAM" id="SSF52540">
    <property type="entry name" value="P-loop containing nucleoside triphosphate hydrolases"/>
    <property type="match status" value="2"/>
</dbReference>
<accession>A0A2S6HAJ8</accession>
<dbReference type="EMBL" id="PTJA01000024">
    <property type="protein sequence ID" value="PPK74522.1"/>
    <property type="molecule type" value="Genomic_DNA"/>
</dbReference>
<dbReference type="GO" id="GO:0016887">
    <property type="term" value="F:ATP hydrolysis activity"/>
    <property type="evidence" value="ECO:0007669"/>
    <property type="project" value="InterPro"/>
</dbReference>
<reference evidence="4 5" key="1">
    <citation type="submission" date="2018-02" db="EMBL/GenBank/DDBJ databases">
        <title>Genomic Encyclopedia of Archaeal and Bacterial Type Strains, Phase II (KMG-II): from individual species to whole genera.</title>
        <authorList>
            <person name="Goeker M."/>
        </authorList>
    </citation>
    <scope>NUCLEOTIDE SEQUENCE [LARGE SCALE GENOMIC DNA]</scope>
    <source>
        <strain evidence="4 5">DSM 3808</strain>
    </source>
</reference>
<protein>
    <submittedName>
        <fullName evidence="4">Monosaccharide ABC transporter ATP-binding protein (CUT2 family)</fullName>
    </submittedName>
</protein>
<dbReference type="PANTHER" id="PTHR43790:SF8">
    <property type="entry name" value="SUGAR ABC TRANSPORTER ATP-BINDING PROTEIN"/>
    <property type="match status" value="1"/>
</dbReference>
<dbReference type="Gene3D" id="3.40.50.300">
    <property type="entry name" value="P-loop containing nucleotide triphosphate hydrolases"/>
    <property type="match status" value="2"/>
</dbReference>